<evidence type="ECO:0000313" key="2">
    <source>
        <dbReference type="EMBL" id="ELY31181.1"/>
    </source>
</evidence>
<proteinExistence type="predicted"/>
<reference evidence="2 4" key="2">
    <citation type="journal article" date="2014" name="PLoS Genet.">
        <title>Phylogenetically driven sequencing of extremely halophilic archaea reveals strategies for static and dynamic osmo-response.</title>
        <authorList>
            <person name="Becker E.A."/>
            <person name="Seitzer P.M."/>
            <person name="Tritt A."/>
            <person name="Larsen D."/>
            <person name="Krusor M."/>
            <person name="Yao A.I."/>
            <person name="Wu D."/>
            <person name="Madern D."/>
            <person name="Eisen J.A."/>
            <person name="Darling A.E."/>
            <person name="Facciotti M.T."/>
        </authorList>
    </citation>
    <scope>NUCLEOTIDE SEQUENCE [LARGE SCALE GENOMIC DNA]</scope>
    <source>
        <strain evidence="2 4">DSM 11551</strain>
    </source>
</reference>
<reference evidence="1 3" key="1">
    <citation type="journal article" date="2009" name="Stand. Genomic Sci.">
        <title>Complete genome sequence of Halogeometricum borinquense type strain (PR3).</title>
        <authorList>
            <person name="Malfatti S."/>
            <person name="Tindall B.J."/>
            <person name="Schneider S."/>
            <person name="Fahnrich R."/>
            <person name="Lapidus A."/>
            <person name="Labuttii K."/>
            <person name="Copeland A."/>
            <person name="Glavina Del Rio T."/>
            <person name="Nolan M."/>
            <person name="Chen F."/>
            <person name="Lucas S."/>
            <person name="Tice H."/>
            <person name="Cheng J.F."/>
            <person name="Bruce D."/>
            <person name="Goodwin L."/>
            <person name="Pitluck S."/>
            <person name="Anderson I."/>
            <person name="Pati A."/>
            <person name="Ivanova N."/>
            <person name="Mavromatis K."/>
            <person name="Chen A."/>
            <person name="Palaniappan K."/>
            <person name="D'haeseleer P."/>
            <person name="Goker M."/>
            <person name="Bristow J."/>
            <person name="Eisen J.A."/>
            <person name="Markowitz V."/>
            <person name="Hugenholtz P."/>
            <person name="Kyrpides N.C."/>
            <person name="Klenk H.P."/>
            <person name="Chain P."/>
        </authorList>
    </citation>
    <scope>NUCLEOTIDE SEQUENCE [LARGE SCALE GENOMIC DNA]</scope>
    <source>
        <strain evidence="3">ATCC 700274 / DSM 11551 / JCM 10706 / KCTC 4070 / PR3</strain>
        <strain evidence="1">PR 3</strain>
    </source>
</reference>
<dbReference type="eggNOG" id="ENOG502N5CD">
    <property type="taxonomic scope" value="Archaea"/>
</dbReference>
<dbReference type="Proteomes" id="UP000006663">
    <property type="component" value="Chromosome"/>
</dbReference>
<dbReference type="OrthoDB" id="110778at2157"/>
<name>E4NPA6_HALBP</name>
<sequence length="54" mass="6320">MGSDDEREKYKSIKVYESTYDRLQSHGNMGESFDDLINRILDIYENGPTDTENE</sequence>
<keyword evidence="3" id="KW-1185">Reference proteome</keyword>
<evidence type="ECO:0000313" key="4">
    <source>
        <dbReference type="Proteomes" id="UP000011585"/>
    </source>
</evidence>
<dbReference type="InterPro" id="IPR055979">
    <property type="entry name" value="DUF7557"/>
</dbReference>
<gene>
    <name evidence="1" type="ordered locus">Hbor_08650</name>
    <name evidence="2" type="ORF">C499_01855</name>
</gene>
<dbReference type="Pfam" id="PF24434">
    <property type="entry name" value="DUF7557"/>
    <property type="match status" value="1"/>
</dbReference>
<protein>
    <submittedName>
        <fullName evidence="1">Uncharacterized protein</fullName>
    </submittedName>
</protein>
<dbReference type="HOGENOM" id="CLU_3038923_0_0_2"/>
<dbReference type="EMBL" id="AOHT01000006">
    <property type="protein sequence ID" value="ELY31181.1"/>
    <property type="molecule type" value="Genomic_DNA"/>
</dbReference>
<dbReference type="Proteomes" id="UP000011585">
    <property type="component" value="Unassembled WGS sequence"/>
</dbReference>
<dbReference type="KEGG" id="hbo:Hbor_08650"/>
<dbReference type="STRING" id="469382.Hbor_08650"/>
<accession>E4NPA6</accession>
<organism evidence="1 3">
    <name type="scientific">Halogeometricum borinquense (strain ATCC 700274 / DSM 11551 / JCM 10706 / KCTC 4070 / PR3)</name>
    <dbReference type="NCBI Taxonomy" id="469382"/>
    <lineage>
        <taxon>Archaea</taxon>
        <taxon>Methanobacteriati</taxon>
        <taxon>Methanobacteriota</taxon>
        <taxon>Stenosarchaea group</taxon>
        <taxon>Halobacteria</taxon>
        <taxon>Halobacteriales</taxon>
        <taxon>Haloferacaceae</taxon>
        <taxon>Halogeometricum</taxon>
    </lineage>
</organism>
<evidence type="ECO:0000313" key="3">
    <source>
        <dbReference type="Proteomes" id="UP000006663"/>
    </source>
</evidence>
<dbReference type="RefSeq" id="WP_006053686.1">
    <property type="nucleotide sequence ID" value="NC_014729.1"/>
</dbReference>
<evidence type="ECO:0000313" key="1">
    <source>
        <dbReference type="EMBL" id="ADQ66461.1"/>
    </source>
</evidence>
<dbReference type="EMBL" id="CP001690">
    <property type="protein sequence ID" value="ADQ66461.1"/>
    <property type="molecule type" value="Genomic_DNA"/>
</dbReference>
<dbReference type="GeneID" id="54124642"/>
<dbReference type="AlphaFoldDB" id="E4NPA6"/>